<evidence type="ECO:0000256" key="1">
    <source>
        <dbReference type="SAM" id="Phobius"/>
    </source>
</evidence>
<dbReference type="NCBIfam" id="NF041043">
    <property type="entry name" value="BPSS1780_fam"/>
    <property type="match status" value="1"/>
</dbReference>
<keyword evidence="1" id="KW-0812">Transmembrane</keyword>
<feature type="transmembrane region" description="Helical" evidence="1">
    <location>
        <begin position="191"/>
        <end position="215"/>
    </location>
</feature>
<feature type="transmembrane region" description="Helical" evidence="1">
    <location>
        <begin position="48"/>
        <end position="69"/>
    </location>
</feature>
<keyword evidence="1" id="KW-1133">Transmembrane helix</keyword>
<dbReference type="Proteomes" id="UP001528673">
    <property type="component" value="Unassembled WGS sequence"/>
</dbReference>
<protein>
    <submittedName>
        <fullName evidence="2">BPSS1780 family membrane protein</fullName>
    </submittedName>
</protein>
<dbReference type="EMBL" id="JAQSIP010000003">
    <property type="protein sequence ID" value="MDD0838425.1"/>
    <property type="molecule type" value="Genomic_DNA"/>
</dbReference>
<evidence type="ECO:0000313" key="3">
    <source>
        <dbReference type="Proteomes" id="UP001528673"/>
    </source>
</evidence>
<reference evidence="2 3" key="1">
    <citation type="submission" date="2023-02" db="EMBL/GenBank/DDBJ databases">
        <title>Bacterial whole genomic sequence of Curvibacter sp. HBC61.</title>
        <authorList>
            <person name="Le V."/>
            <person name="Ko S.-R."/>
            <person name="Ahn C.-Y."/>
            <person name="Oh H.-M."/>
        </authorList>
    </citation>
    <scope>NUCLEOTIDE SEQUENCE [LARGE SCALE GENOMIC DNA]</scope>
    <source>
        <strain evidence="2 3">HBC61</strain>
    </source>
</reference>
<feature type="transmembrane region" description="Helical" evidence="1">
    <location>
        <begin position="221"/>
        <end position="246"/>
    </location>
</feature>
<accession>A0ABT5MWK0</accession>
<evidence type="ECO:0000313" key="2">
    <source>
        <dbReference type="EMBL" id="MDD0838425.1"/>
    </source>
</evidence>
<comment type="caution">
    <text evidence="2">The sequence shown here is derived from an EMBL/GenBank/DDBJ whole genome shotgun (WGS) entry which is preliminary data.</text>
</comment>
<name>A0ABT5MWK0_9BURK</name>
<keyword evidence="3" id="KW-1185">Reference proteome</keyword>
<dbReference type="RefSeq" id="WP_273950259.1">
    <property type="nucleotide sequence ID" value="NZ_JAQSIP010000003.1"/>
</dbReference>
<keyword evidence="1" id="KW-0472">Membrane</keyword>
<gene>
    <name evidence="2" type="ORF">PSQ40_07575</name>
</gene>
<sequence>MKLNIVPARTGLLWVKLGIKTFVRQPIALSGLFLMFMAVISMCTVLPVIGSVIALMLIPGATLGMMAASHEASRGRFPMPTILVTAFRAGREQLQAMLVLGALYAGGFVGLLGLTAVLDGGQFAKLYLLGGRVSAELLNDDGFLGAMWVFTLGYLPLSLLFWHAPALVHWDRLSPVKSLFFSLVACWRNKGAFTVFGLAWMGVLTAGLLVASLIGGLIGPVIGSGLVMGSMLVLLAMFFSSLVFTFRDCFAAPLSPEAPADDTPPSA</sequence>
<feature type="transmembrane region" description="Helical" evidence="1">
    <location>
        <begin position="97"/>
        <end position="118"/>
    </location>
</feature>
<organism evidence="2 3">
    <name type="scientific">Curvibacter cyanobacteriorum</name>
    <dbReference type="NCBI Taxonomy" id="3026422"/>
    <lineage>
        <taxon>Bacteria</taxon>
        <taxon>Pseudomonadati</taxon>
        <taxon>Pseudomonadota</taxon>
        <taxon>Betaproteobacteria</taxon>
        <taxon>Burkholderiales</taxon>
        <taxon>Comamonadaceae</taxon>
        <taxon>Curvibacter</taxon>
    </lineage>
</organism>
<proteinExistence type="predicted"/>
<dbReference type="InterPro" id="IPR047798">
    <property type="entry name" value="BPSS1780-like"/>
</dbReference>
<feature type="transmembrane region" description="Helical" evidence="1">
    <location>
        <begin position="146"/>
        <end position="170"/>
    </location>
</feature>
<feature type="transmembrane region" description="Helical" evidence="1">
    <location>
        <begin position="21"/>
        <end position="42"/>
    </location>
</feature>